<dbReference type="SUPFAM" id="SSF53448">
    <property type="entry name" value="Nucleotide-diphospho-sugar transferases"/>
    <property type="match status" value="1"/>
</dbReference>
<evidence type="ECO:0000313" key="2">
    <source>
        <dbReference type="EMBL" id="SVA33337.1"/>
    </source>
</evidence>
<dbReference type="InterPro" id="IPR050486">
    <property type="entry name" value="Mannose-1P_guanyltransferase"/>
</dbReference>
<organism evidence="2">
    <name type="scientific">marine metagenome</name>
    <dbReference type="NCBI Taxonomy" id="408172"/>
    <lineage>
        <taxon>unclassified sequences</taxon>
        <taxon>metagenomes</taxon>
        <taxon>ecological metagenomes</taxon>
    </lineage>
</organism>
<dbReference type="CDD" id="cd04181">
    <property type="entry name" value="NTP_transferase"/>
    <property type="match status" value="1"/>
</dbReference>
<feature type="domain" description="Nucleotidyl transferase" evidence="1">
    <location>
        <begin position="5"/>
        <end position="207"/>
    </location>
</feature>
<accession>A0A381V140</accession>
<dbReference type="Pfam" id="PF00483">
    <property type="entry name" value="NTP_transferase"/>
    <property type="match status" value="1"/>
</dbReference>
<sequence>MNKVKALLLAAGLGTRLSPLTDNWPKCLMPIGNRPLLEYWLETLYSTNVSEVLVNLHHHFEIVQGFLNRPRFKNWVSSVYEETLLGTAGTLKANREYFQDCTTLLVHADNWCQCDFADFLNYHRKHRPKHCSITMMTFESPTPETCGIVEIDNDGVVLAFHEKSNNPPGNQANGAVYLLEPEILKWILENPSISDFSTEVLPHFIGSIATWHNQGIHRDIGALPMLKLAQSDPKPTSCWPETDTWQKKFLSNQIHQQLVLAAV</sequence>
<dbReference type="EMBL" id="UINC01007441">
    <property type="protein sequence ID" value="SVA33337.1"/>
    <property type="molecule type" value="Genomic_DNA"/>
</dbReference>
<evidence type="ECO:0000259" key="1">
    <source>
        <dbReference type="Pfam" id="PF00483"/>
    </source>
</evidence>
<dbReference type="InterPro" id="IPR005835">
    <property type="entry name" value="NTP_transferase_dom"/>
</dbReference>
<dbReference type="Gene3D" id="3.90.550.10">
    <property type="entry name" value="Spore Coat Polysaccharide Biosynthesis Protein SpsA, Chain A"/>
    <property type="match status" value="1"/>
</dbReference>
<protein>
    <recommendedName>
        <fullName evidence="1">Nucleotidyl transferase domain-containing protein</fullName>
    </recommendedName>
</protein>
<dbReference type="InterPro" id="IPR029044">
    <property type="entry name" value="Nucleotide-diphossugar_trans"/>
</dbReference>
<proteinExistence type="predicted"/>
<dbReference type="PANTHER" id="PTHR22572">
    <property type="entry name" value="SUGAR-1-PHOSPHATE GUANYL TRANSFERASE"/>
    <property type="match status" value="1"/>
</dbReference>
<gene>
    <name evidence="2" type="ORF">METZ01_LOCUS86191</name>
</gene>
<reference evidence="2" key="1">
    <citation type="submission" date="2018-05" db="EMBL/GenBank/DDBJ databases">
        <authorList>
            <person name="Lanie J.A."/>
            <person name="Ng W.-L."/>
            <person name="Kazmierczak K.M."/>
            <person name="Andrzejewski T.M."/>
            <person name="Davidsen T.M."/>
            <person name="Wayne K.J."/>
            <person name="Tettelin H."/>
            <person name="Glass J.I."/>
            <person name="Rusch D."/>
            <person name="Podicherti R."/>
            <person name="Tsui H.-C.T."/>
            <person name="Winkler M.E."/>
        </authorList>
    </citation>
    <scope>NUCLEOTIDE SEQUENCE</scope>
</reference>
<name>A0A381V140_9ZZZZ</name>
<dbReference type="AlphaFoldDB" id="A0A381V140"/>